<feature type="domain" description="Helicase ATP-binding" evidence="1">
    <location>
        <begin position="78"/>
        <end position="251"/>
    </location>
</feature>
<dbReference type="PANTHER" id="PTHR47396">
    <property type="entry name" value="TYPE I RESTRICTION ENZYME ECOKI R PROTEIN"/>
    <property type="match status" value="1"/>
</dbReference>
<keyword evidence="3" id="KW-0067">ATP-binding</keyword>
<evidence type="ECO:0000313" key="4">
    <source>
        <dbReference type="Proteomes" id="UP000595857"/>
    </source>
</evidence>
<dbReference type="Pfam" id="PF04851">
    <property type="entry name" value="ResIII"/>
    <property type="match status" value="1"/>
</dbReference>
<evidence type="ECO:0000259" key="2">
    <source>
        <dbReference type="PROSITE" id="PS51194"/>
    </source>
</evidence>
<accession>A0ABX7C489</accession>
<dbReference type="EMBL" id="CP068046">
    <property type="protein sequence ID" value="QQR39050.1"/>
    <property type="molecule type" value="Genomic_DNA"/>
</dbReference>
<dbReference type="InterPro" id="IPR014001">
    <property type="entry name" value="Helicase_ATP-bd"/>
</dbReference>
<dbReference type="InterPro" id="IPR050742">
    <property type="entry name" value="Helicase_Restrict-Modif_Enz"/>
</dbReference>
<dbReference type="SMART" id="SM00487">
    <property type="entry name" value="DEXDc"/>
    <property type="match status" value="1"/>
</dbReference>
<dbReference type="PANTHER" id="PTHR47396:SF1">
    <property type="entry name" value="ATP-DEPENDENT HELICASE IRC3-RELATED"/>
    <property type="match status" value="1"/>
</dbReference>
<proteinExistence type="predicted"/>
<keyword evidence="3" id="KW-0378">Hydrolase</keyword>
<dbReference type="SMART" id="SM00490">
    <property type="entry name" value="HELICc"/>
    <property type="match status" value="1"/>
</dbReference>
<dbReference type="InterPro" id="IPR027417">
    <property type="entry name" value="P-loop_NTPase"/>
</dbReference>
<feature type="domain" description="Helicase C-terminal" evidence="2">
    <location>
        <begin position="291"/>
        <end position="437"/>
    </location>
</feature>
<keyword evidence="4" id="KW-1185">Reference proteome</keyword>
<gene>
    <name evidence="3" type="ORF">JI748_15145</name>
</gene>
<name>A0ABX7C489_9HYPH</name>
<dbReference type="PROSITE" id="PS51194">
    <property type="entry name" value="HELICASE_CTER"/>
    <property type="match status" value="1"/>
</dbReference>
<sequence>MPNSTVQEVLSRASVRWQKPAPLEPAKISIEVFPELHNAIRATWDDALSLREEEYEGDRRVVLGFRPPQIGAIHAIKAHWVVSDAPSTLVMPTGTGKTETMLGIFVSADIDKLLVIVPSDQLRAQISEKFVTLGVLKRYGLLKDTALYPLVATLKKAPTSLEEIDAIFGRAQVVVATMQSVSRLPSELKDRIASHVTHLFVDEAHHIGAATWKAFKTHFVRQKRLILQFTATPYRNDNKRVDGKFIFIYPLRRAREQHLFRPVHYFPVLESDPAQADLSIIRKVGEALDRDLSKGLDHLAMARTSTIDRAQALLALYKKHLPRHAAELVHSKMPVSQREDAVRRLRNGGFRIIVCVDMLGEGFDLPRLKIAGLHDRHRSEAVTLQFIGRFTRAEAGLGDATVVAGVSLEDPKEWLNALYKEDADWNALLETGSESRIEHQRRREELYTGLDADFEVIPVETVTPKLSTYVFRTNCDRWDPGALERIETSSVGLVEGPVVNDELRLVMAVTRHEDGLRWTRIKEPTNVIYNLVMAHWDQEKELLYVQSYPEDGLAVAVARLLCGSEVELLQGEAVFRVLHGFRRVMLTNLGVKETQVKPIRFQLSTGIDITEQLELTVENRSRIKTNLFGTGYVDEPVFAGDDIDELQAGKRSIGCSTKGKIWSQEGTVSPDDWIRWCQSIGPKIADESINTDMVLRNVLRPKRQHDFPAGKIPISIDWPEGLSVSDEDRTDISFGEHSIPLSECDLEISAFETGGPVRFRLHGTGSSAEFEADIRDGVATFRRRTGTVVTITRGKRKRDILELFREDPPAIRFTDGDMLIEADLAAAPGDEQPLFDLTKMRGVSWDGVDITQESQGPSRRAGTVQHSTISELLRFEPSYDLIFDGDASGEVADVVAIRRQGRFLDVELYHCKFSSEETPGARVADLYEICGQAMKAVRWADPRSKFLQRLRRQEENRQKAGLQTRFIVGDRSMLDEWLTNRRDLVPRFNMTLVQPGYSKAKANIEHLPILGSVQAYLHQTYNIGLSLWGSP</sequence>
<evidence type="ECO:0000259" key="1">
    <source>
        <dbReference type="PROSITE" id="PS51192"/>
    </source>
</evidence>
<keyword evidence="3" id="KW-0547">Nucleotide-binding</keyword>
<dbReference type="InterPro" id="IPR001650">
    <property type="entry name" value="Helicase_C-like"/>
</dbReference>
<dbReference type="CDD" id="cd17926">
    <property type="entry name" value="DEXHc_RE"/>
    <property type="match status" value="1"/>
</dbReference>
<keyword evidence="3" id="KW-0347">Helicase</keyword>
<dbReference type="Gene3D" id="3.40.50.300">
    <property type="entry name" value="P-loop containing nucleotide triphosphate hydrolases"/>
    <property type="match status" value="2"/>
</dbReference>
<organism evidence="3 4">
    <name type="scientific">Devosia rhizoryzae</name>
    <dbReference type="NCBI Taxonomy" id="2774137"/>
    <lineage>
        <taxon>Bacteria</taxon>
        <taxon>Pseudomonadati</taxon>
        <taxon>Pseudomonadota</taxon>
        <taxon>Alphaproteobacteria</taxon>
        <taxon>Hyphomicrobiales</taxon>
        <taxon>Devosiaceae</taxon>
        <taxon>Devosia</taxon>
    </lineage>
</organism>
<dbReference type="RefSeq" id="WP_201632501.1">
    <property type="nucleotide sequence ID" value="NZ_CP068046.1"/>
</dbReference>
<dbReference type="InterPro" id="IPR006935">
    <property type="entry name" value="Helicase/UvrB_N"/>
</dbReference>
<protein>
    <submittedName>
        <fullName evidence="3">DEAD/DEAH box helicase family protein</fullName>
    </submittedName>
</protein>
<dbReference type="GO" id="GO:0004386">
    <property type="term" value="F:helicase activity"/>
    <property type="evidence" value="ECO:0007669"/>
    <property type="project" value="UniProtKB-KW"/>
</dbReference>
<dbReference type="SUPFAM" id="SSF52540">
    <property type="entry name" value="P-loop containing nucleoside triphosphate hydrolases"/>
    <property type="match status" value="1"/>
</dbReference>
<reference evidence="3 4" key="1">
    <citation type="submission" date="2021-01" db="EMBL/GenBank/DDBJ databases">
        <title>Genome seq and assembly of Devosia sp. LEGU1.</title>
        <authorList>
            <person name="Chhetri G."/>
        </authorList>
    </citation>
    <scope>NUCLEOTIDE SEQUENCE [LARGE SCALE GENOMIC DNA]</scope>
    <source>
        <strain evidence="3 4">LEGU1</strain>
    </source>
</reference>
<dbReference type="PROSITE" id="PS51192">
    <property type="entry name" value="HELICASE_ATP_BIND_1"/>
    <property type="match status" value="1"/>
</dbReference>
<dbReference type="Proteomes" id="UP000595857">
    <property type="component" value="Chromosome"/>
</dbReference>
<evidence type="ECO:0000313" key="3">
    <source>
        <dbReference type="EMBL" id="QQR39050.1"/>
    </source>
</evidence>
<dbReference type="Pfam" id="PF00271">
    <property type="entry name" value="Helicase_C"/>
    <property type="match status" value="1"/>
</dbReference>